<keyword evidence="2" id="KW-0808">Transferase</keyword>
<accession>A0A6A2Y313</accession>
<evidence type="ECO:0000313" key="3">
    <source>
        <dbReference type="Proteomes" id="UP000436088"/>
    </source>
</evidence>
<keyword evidence="3" id="KW-1185">Reference proteome</keyword>
<gene>
    <name evidence="2" type="ORF">F3Y22_tig00111708pilonHSYRG00381</name>
</gene>
<dbReference type="Pfam" id="PF07944">
    <property type="entry name" value="Beta-AFase-like_GH127_cat"/>
    <property type="match status" value="2"/>
</dbReference>
<feature type="domain" description="Non-reducing end beta-L-arabinofuranosidase-like GH127 catalytic" evidence="1">
    <location>
        <begin position="149"/>
        <end position="241"/>
    </location>
</feature>
<organism evidence="2 3">
    <name type="scientific">Hibiscus syriacus</name>
    <name type="common">Rose of Sharon</name>
    <dbReference type="NCBI Taxonomy" id="106335"/>
    <lineage>
        <taxon>Eukaryota</taxon>
        <taxon>Viridiplantae</taxon>
        <taxon>Streptophyta</taxon>
        <taxon>Embryophyta</taxon>
        <taxon>Tracheophyta</taxon>
        <taxon>Spermatophyta</taxon>
        <taxon>Magnoliopsida</taxon>
        <taxon>eudicotyledons</taxon>
        <taxon>Gunneridae</taxon>
        <taxon>Pentapetalae</taxon>
        <taxon>rosids</taxon>
        <taxon>malvids</taxon>
        <taxon>Malvales</taxon>
        <taxon>Malvaceae</taxon>
        <taxon>Malvoideae</taxon>
        <taxon>Hibiscus</taxon>
    </lineage>
</organism>
<reference evidence="2" key="1">
    <citation type="submission" date="2019-09" db="EMBL/GenBank/DDBJ databases">
        <title>Draft genome information of white flower Hibiscus syriacus.</title>
        <authorList>
            <person name="Kim Y.-M."/>
        </authorList>
    </citation>
    <scope>NUCLEOTIDE SEQUENCE [LARGE SCALE GENOMIC DNA]</scope>
    <source>
        <strain evidence="2">YM2019G1</strain>
    </source>
</reference>
<sequence>MSWSMTYQKMKHPGRFNLAADSLKEVSVHDVRLDSNSIHWRAQQTNLEYLMMLDEEALLSATAQMWASTHNDTLKEKMWAVVSALSLVRRKWGPDLSAFQSELFDRFEAIKPVWAPYYTIHKVDSMSVPCGFEECLWGRSTAFVAGSPFRQPCFLVLLAVQADDISGFHANTQIPVVIGAQMRYEAIGDPLYKTIATSFMDIVSLLIAMQPDERQSDPTRLANTLQTENEESCTTYNMLKVCPSLRNPSRGFNFRPNNSDQSIQMEKFPEAGTDADVHATFRLISDDTSDKFSAIVNYSSSRGMKLSCNSESSEAGFSQASRFVMKIGISEYHPISFLAKGKKEEFPCGAIAELQR</sequence>
<feature type="domain" description="Non-reducing end beta-L-arabinofuranosidase-like GH127 catalytic" evidence="1">
    <location>
        <begin position="58"/>
        <end position="123"/>
    </location>
</feature>
<protein>
    <submittedName>
        <fullName evidence="2">AGC (cAMP-dependent, cGMP-dependent and protein kinase C) kinase family protein, putative isoform 1</fullName>
    </submittedName>
</protein>
<dbReference type="EMBL" id="VEPZ02001408">
    <property type="protein sequence ID" value="KAE8674965.1"/>
    <property type="molecule type" value="Genomic_DNA"/>
</dbReference>
<evidence type="ECO:0000313" key="2">
    <source>
        <dbReference type="EMBL" id="KAE8674965.1"/>
    </source>
</evidence>
<dbReference type="Proteomes" id="UP000436088">
    <property type="component" value="Unassembled WGS sequence"/>
</dbReference>
<dbReference type="GO" id="GO:0016301">
    <property type="term" value="F:kinase activity"/>
    <property type="evidence" value="ECO:0007669"/>
    <property type="project" value="UniProtKB-KW"/>
</dbReference>
<dbReference type="InterPro" id="IPR012878">
    <property type="entry name" value="Beta-AFase-like_GH127_cat"/>
</dbReference>
<dbReference type="PANTHER" id="PTHR31151">
    <property type="entry name" value="PROLINE-TRNA LIGASE (DUF1680)"/>
    <property type="match status" value="1"/>
</dbReference>
<dbReference type="AlphaFoldDB" id="A0A6A2Y313"/>
<evidence type="ECO:0000259" key="1">
    <source>
        <dbReference type="Pfam" id="PF07944"/>
    </source>
</evidence>
<proteinExistence type="predicted"/>
<comment type="caution">
    <text evidence="2">The sequence shown here is derived from an EMBL/GenBank/DDBJ whole genome shotgun (WGS) entry which is preliminary data.</text>
</comment>
<keyword evidence="2" id="KW-0418">Kinase</keyword>
<name>A0A6A2Y313_HIBSY</name>
<dbReference type="PANTHER" id="PTHR31151:SF0">
    <property type="entry name" value="PROLINE-TRNA LIGASE (DUF1680)"/>
    <property type="match status" value="1"/>
</dbReference>